<sequence length="121" mass="13385">MLKKIFCSIMIFIFIFTITFSQELTNKKETLDSSNNKKIKTQITTVVKKALLESKKDADKNESAFKWIFISSMISCLLGTGSSLLLNILFYPVSCISLTEGVGAFCLLTTIGSTLIPSNTL</sequence>
<protein>
    <submittedName>
        <fullName evidence="2">Uncharacterized protein</fullName>
    </submittedName>
</protein>
<keyword evidence="1" id="KW-1133">Transmembrane helix</keyword>
<dbReference type="AlphaFoldDB" id="A0A101I3W9"/>
<dbReference type="Proteomes" id="UP000053467">
    <property type="component" value="Unassembled WGS sequence"/>
</dbReference>
<feature type="transmembrane region" description="Helical" evidence="1">
    <location>
        <begin position="98"/>
        <end position="116"/>
    </location>
</feature>
<evidence type="ECO:0000313" key="3">
    <source>
        <dbReference type="Proteomes" id="UP000053467"/>
    </source>
</evidence>
<keyword evidence="1" id="KW-0472">Membrane</keyword>
<comment type="caution">
    <text evidence="2">The sequence shown here is derived from an EMBL/GenBank/DDBJ whole genome shotgun (WGS) entry which is preliminary data.</text>
</comment>
<name>A0A101I3W9_UNCT6</name>
<keyword evidence="1" id="KW-0812">Transmembrane</keyword>
<organism evidence="2 3">
    <name type="scientific">candidate division TA06 bacterium 34_109</name>
    <dbReference type="NCBI Taxonomy" id="1635277"/>
    <lineage>
        <taxon>Bacteria</taxon>
        <taxon>Bacteria division TA06</taxon>
    </lineage>
</organism>
<dbReference type="EMBL" id="LGGX01000001">
    <property type="protein sequence ID" value="KUK88054.1"/>
    <property type="molecule type" value="Genomic_DNA"/>
</dbReference>
<accession>A0A101I3W9</accession>
<evidence type="ECO:0000313" key="2">
    <source>
        <dbReference type="EMBL" id="KUK88054.1"/>
    </source>
</evidence>
<feature type="transmembrane region" description="Helical" evidence="1">
    <location>
        <begin position="67"/>
        <end position="91"/>
    </location>
</feature>
<reference evidence="3" key="1">
    <citation type="journal article" date="2015" name="MBio">
        <title>Genome-Resolved Metagenomic Analysis Reveals Roles for Candidate Phyla and Other Microbial Community Members in Biogeochemical Transformations in Oil Reservoirs.</title>
        <authorList>
            <person name="Hu P."/>
            <person name="Tom L."/>
            <person name="Singh A."/>
            <person name="Thomas B.C."/>
            <person name="Baker B.J."/>
            <person name="Piceno Y.M."/>
            <person name="Andersen G.L."/>
            <person name="Banfield J.F."/>
        </authorList>
    </citation>
    <scope>NUCLEOTIDE SEQUENCE [LARGE SCALE GENOMIC DNA]</scope>
</reference>
<proteinExistence type="predicted"/>
<evidence type="ECO:0000256" key="1">
    <source>
        <dbReference type="SAM" id="Phobius"/>
    </source>
</evidence>
<gene>
    <name evidence="2" type="ORF">XE03_0060</name>
</gene>